<keyword evidence="4" id="KW-0249">Electron transport</keyword>
<dbReference type="GO" id="GO:0020037">
    <property type="term" value="F:heme binding"/>
    <property type="evidence" value="ECO:0007669"/>
    <property type="project" value="InterPro"/>
</dbReference>
<keyword evidence="2 6" id="KW-0349">Heme</keyword>
<evidence type="ECO:0000256" key="4">
    <source>
        <dbReference type="ARBA" id="ARBA00022982"/>
    </source>
</evidence>
<accession>A0A0F6YM28</accession>
<name>A0A0F6YM28_9BACT</name>
<protein>
    <recommendedName>
        <fullName evidence="8">Cytochrome c domain-containing protein</fullName>
    </recommendedName>
</protein>
<dbReference type="PANTHER" id="PTHR37823">
    <property type="entry name" value="CYTOCHROME C-553-LIKE"/>
    <property type="match status" value="1"/>
</dbReference>
<sequence length="383" mass="41082">MRRALACALVLAAGCTAEPAPAPVAIASRWAIRGDAARGRALFESMECTRCHEHPVVEPPPAARDCTGCHRAIHAGTHDAPAAAIARWSARITSLVHVPALGRSRLSRDWIARFLIEPHDVRPALAATMPRLPIDARDAADLATFLVPDEPLDGAPLPRDAETIARGRALFEARGCASCHAPSAIGTLDPALALAPDLRWTRERMTDRAIVDWILDPSPPMPRLVAAREDAVAIAAYLVSSALDPIEIVTPADPLPLLDRPVSFTEVRDRVLRRTCWHCHSDAGLALGEGGPGNTGGFGFAARRLDLSDYEGVMSGSLDDAGERRSIFREVDGVPLLVAVLEARASEERGHASELRGMPLGLPAVSPEEIQIVRSWIAQGRPQ</sequence>
<dbReference type="PROSITE" id="PS51257">
    <property type="entry name" value="PROKAR_LIPOPROTEIN"/>
    <property type="match status" value="1"/>
</dbReference>
<feature type="chain" id="PRO_5002512546" description="Cytochrome c domain-containing protein" evidence="7">
    <location>
        <begin position="23"/>
        <end position="383"/>
    </location>
</feature>
<dbReference type="InterPro" id="IPR036280">
    <property type="entry name" value="Multihaem_cyt_sf"/>
</dbReference>
<dbReference type="PROSITE" id="PS51007">
    <property type="entry name" value="CYTC"/>
    <property type="match status" value="2"/>
</dbReference>
<dbReference type="InterPro" id="IPR051811">
    <property type="entry name" value="Cytochrome_c550/c551-like"/>
</dbReference>
<evidence type="ECO:0000256" key="5">
    <source>
        <dbReference type="ARBA" id="ARBA00023004"/>
    </source>
</evidence>
<dbReference type="RefSeq" id="WP_083458584.1">
    <property type="nucleotide sequence ID" value="NZ_CP011125.1"/>
</dbReference>
<keyword evidence="5 6" id="KW-0408">Iron</keyword>
<dbReference type="AlphaFoldDB" id="A0A0F6YM28"/>
<dbReference type="Proteomes" id="UP000034883">
    <property type="component" value="Chromosome"/>
</dbReference>
<keyword evidence="1" id="KW-0813">Transport</keyword>
<dbReference type="KEGG" id="samy:DB32_006121"/>
<dbReference type="OrthoDB" id="9809720at2"/>
<evidence type="ECO:0000256" key="3">
    <source>
        <dbReference type="ARBA" id="ARBA00022723"/>
    </source>
</evidence>
<evidence type="ECO:0000259" key="8">
    <source>
        <dbReference type="PROSITE" id="PS51007"/>
    </source>
</evidence>
<evidence type="ECO:0000256" key="6">
    <source>
        <dbReference type="PROSITE-ProRule" id="PRU00433"/>
    </source>
</evidence>
<feature type="signal peptide" evidence="7">
    <location>
        <begin position="1"/>
        <end position="22"/>
    </location>
</feature>
<reference evidence="9 10" key="1">
    <citation type="submission" date="2015-03" db="EMBL/GenBank/DDBJ databases">
        <title>Genome assembly of Sandaracinus amylolyticus DSM 53668.</title>
        <authorList>
            <person name="Sharma G."/>
            <person name="Subramanian S."/>
        </authorList>
    </citation>
    <scope>NUCLEOTIDE SEQUENCE [LARGE SCALE GENOMIC DNA]</scope>
    <source>
        <strain evidence="9 10">DSM 53668</strain>
    </source>
</reference>
<feature type="domain" description="Cytochrome c" evidence="8">
    <location>
        <begin position="162"/>
        <end position="242"/>
    </location>
</feature>
<feature type="domain" description="Cytochrome c" evidence="8">
    <location>
        <begin position="34"/>
        <end position="150"/>
    </location>
</feature>
<dbReference type="Gene3D" id="1.10.760.10">
    <property type="entry name" value="Cytochrome c-like domain"/>
    <property type="match status" value="2"/>
</dbReference>
<keyword evidence="3 6" id="KW-0479">Metal-binding</keyword>
<keyword evidence="7" id="KW-0732">Signal</keyword>
<evidence type="ECO:0000256" key="7">
    <source>
        <dbReference type="SAM" id="SignalP"/>
    </source>
</evidence>
<dbReference type="InterPro" id="IPR009056">
    <property type="entry name" value="Cyt_c-like_dom"/>
</dbReference>
<organism evidence="9 10">
    <name type="scientific">Sandaracinus amylolyticus</name>
    <dbReference type="NCBI Taxonomy" id="927083"/>
    <lineage>
        <taxon>Bacteria</taxon>
        <taxon>Pseudomonadati</taxon>
        <taxon>Myxococcota</taxon>
        <taxon>Polyangia</taxon>
        <taxon>Polyangiales</taxon>
        <taxon>Sandaracinaceae</taxon>
        <taxon>Sandaracinus</taxon>
    </lineage>
</organism>
<evidence type="ECO:0000313" key="9">
    <source>
        <dbReference type="EMBL" id="AKF08972.1"/>
    </source>
</evidence>
<dbReference type="SUPFAM" id="SSF48695">
    <property type="entry name" value="Multiheme cytochromes"/>
    <property type="match status" value="1"/>
</dbReference>
<evidence type="ECO:0000256" key="2">
    <source>
        <dbReference type="ARBA" id="ARBA00022617"/>
    </source>
</evidence>
<dbReference type="GO" id="GO:0046872">
    <property type="term" value="F:metal ion binding"/>
    <property type="evidence" value="ECO:0007669"/>
    <property type="project" value="UniProtKB-KW"/>
</dbReference>
<keyword evidence="10" id="KW-1185">Reference proteome</keyword>
<dbReference type="STRING" id="927083.DB32_006121"/>
<dbReference type="InterPro" id="IPR036909">
    <property type="entry name" value="Cyt_c-like_dom_sf"/>
</dbReference>
<gene>
    <name evidence="9" type="ORF">DB32_006121</name>
</gene>
<proteinExistence type="predicted"/>
<dbReference type="GO" id="GO:0009055">
    <property type="term" value="F:electron transfer activity"/>
    <property type="evidence" value="ECO:0007669"/>
    <property type="project" value="InterPro"/>
</dbReference>
<dbReference type="PANTHER" id="PTHR37823:SF1">
    <property type="entry name" value="CYTOCHROME C-553-LIKE"/>
    <property type="match status" value="1"/>
</dbReference>
<evidence type="ECO:0000313" key="10">
    <source>
        <dbReference type="Proteomes" id="UP000034883"/>
    </source>
</evidence>
<dbReference type="SUPFAM" id="SSF46626">
    <property type="entry name" value="Cytochrome c"/>
    <property type="match status" value="2"/>
</dbReference>
<dbReference type="EMBL" id="CP011125">
    <property type="protein sequence ID" value="AKF08972.1"/>
    <property type="molecule type" value="Genomic_DNA"/>
</dbReference>
<evidence type="ECO:0000256" key="1">
    <source>
        <dbReference type="ARBA" id="ARBA00022448"/>
    </source>
</evidence>
<dbReference type="Pfam" id="PF13442">
    <property type="entry name" value="Cytochrome_CBB3"/>
    <property type="match status" value="1"/>
</dbReference>